<evidence type="ECO:0000313" key="9">
    <source>
        <dbReference type="EMBL" id="KAL0306194.1"/>
    </source>
</evidence>
<comment type="caution">
    <text evidence="9">The sequence shown here is derived from an EMBL/GenBank/DDBJ whole genome shotgun (WGS) entry which is preliminary data.</text>
</comment>
<keyword evidence="2" id="KW-0813">Transport</keyword>
<protein>
    <submittedName>
        <fullName evidence="9">Amino acid permease 7</fullName>
    </submittedName>
</protein>
<evidence type="ECO:0000256" key="1">
    <source>
        <dbReference type="ARBA" id="ARBA00004370"/>
    </source>
</evidence>
<proteinExistence type="predicted"/>
<evidence type="ECO:0000259" key="8">
    <source>
        <dbReference type="Pfam" id="PF01490"/>
    </source>
</evidence>
<evidence type="ECO:0000256" key="2">
    <source>
        <dbReference type="ARBA" id="ARBA00022448"/>
    </source>
</evidence>
<evidence type="ECO:0000256" key="4">
    <source>
        <dbReference type="ARBA" id="ARBA00022970"/>
    </source>
</evidence>
<reference evidence="9" key="2">
    <citation type="journal article" date="2024" name="Plant">
        <title>Genomic evolution and insights into agronomic trait innovations of Sesamum species.</title>
        <authorList>
            <person name="Miao H."/>
            <person name="Wang L."/>
            <person name="Qu L."/>
            <person name="Liu H."/>
            <person name="Sun Y."/>
            <person name="Le M."/>
            <person name="Wang Q."/>
            <person name="Wei S."/>
            <person name="Zheng Y."/>
            <person name="Lin W."/>
            <person name="Duan Y."/>
            <person name="Cao H."/>
            <person name="Xiong S."/>
            <person name="Wang X."/>
            <person name="Wei L."/>
            <person name="Li C."/>
            <person name="Ma Q."/>
            <person name="Ju M."/>
            <person name="Zhao R."/>
            <person name="Li G."/>
            <person name="Mu C."/>
            <person name="Tian Q."/>
            <person name="Mei H."/>
            <person name="Zhang T."/>
            <person name="Gao T."/>
            <person name="Zhang H."/>
        </authorList>
    </citation>
    <scope>NUCLEOTIDE SEQUENCE</scope>
    <source>
        <strain evidence="9">G02</strain>
    </source>
</reference>
<accession>A0AAW2KH60</accession>
<dbReference type="GO" id="GO:0016020">
    <property type="term" value="C:membrane"/>
    <property type="evidence" value="ECO:0007669"/>
    <property type="project" value="UniProtKB-SubCell"/>
</dbReference>
<dbReference type="AlphaFoldDB" id="A0AAW2KH60"/>
<gene>
    <name evidence="9" type="ORF">Sradi_6036700</name>
</gene>
<feature type="transmembrane region" description="Helical" evidence="7">
    <location>
        <begin position="281"/>
        <end position="301"/>
    </location>
</feature>
<evidence type="ECO:0000256" key="3">
    <source>
        <dbReference type="ARBA" id="ARBA00022692"/>
    </source>
</evidence>
<dbReference type="EMBL" id="JACGWJ010000028">
    <property type="protein sequence ID" value="KAL0306194.1"/>
    <property type="molecule type" value="Genomic_DNA"/>
</dbReference>
<keyword evidence="6 7" id="KW-0472">Membrane</keyword>
<keyword evidence="3 7" id="KW-0812">Transmembrane</keyword>
<feature type="transmembrane region" description="Helical" evidence="7">
    <location>
        <begin position="153"/>
        <end position="179"/>
    </location>
</feature>
<organism evidence="9">
    <name type="scientific">Sesamum radiatum</name>
    <name type="common">Black benniseed</name>
    <dbReference type="NCBI Taxonomy" id="300843"/>
    <lineage>
        <taxon>Eukaryota</taxon>
        <taxon>Viridiplantae</taxon>
        <taxon>Streptophyta</taxon>
        <taxon>Embryophyta</taxon>
        <taxon>Tracheophyta</taxon>
        <taxon>Spermatophyta</taxon>
        <taxon>Magnoliopsida</taxon>
        <taxon>eudicotyledons</taxon>
        <taxon>Gunneridae</taxon>
        <taxon>Pentapetalae</taxon>
        <taxon>asterids</taxon>
        <taxon>lamiids</taxon>
        <taxon>Lamiales</taxon>
        <taxon>Pedaliaceae</taxon>
        <taxon>Sesamum</taxon>
    </lineage>
</organism>
<keyword evidence="5 7" id="KW-1133">Transmembrane helix</keyword>
<dbReference type="PANTHER" id="PTHR48017">
    <property type="entry name" value="OS05G0424000 PROTEIN-RELATED"/>
    <property type="match status" value="1"/>
</dbReference>
<feature type="domain" description="Amino acid transporter transmembrane" evidence="8">
    <location>
        <begin position="145"/>
        <end position="427"/>
    </location>
</feature>
<feature type="transmembrane region" description="Helical" evidence="7">
    <location>
        <begin position="71"/>
        <end position="95"/>
    </location>
</feature>
<evidence type="ECO:0000256" key="6">
    <source>
        <dbReference type="ARBA" id="ARBA00023136"/>
    </source>
</evidence>
<feature type="transmembrane region" description="Helical" evidence="7">
    <location>
        <begin position="241"/>
        <end position="261"/>
    </location>
</feature>
<feature type="transmembrane region" description="Helical" evidence="7">
    <location>
        <begin position="45"/>
        <end position="65"/>
    </location>
</feature>
<keyword evidence="4" id="KW-0029">Amino-acid transport</keyword>
<dbReference type="GO" id="GO:0006865">
    <property type="term" value="P:amino acid transport"/>
    <property type="evidence" value="ECO:0007669"/>
    <property type="project" value="UniProtKB-KW"/>
</dbReference>
<feature type="domain" description="Amino acid transporter transmembrane" evidence="8">
    <location>
        <begin position="39"/>
        <end position="90"/>
    </location>
</feature>
<reference evidence="9" key="1">
    <citation type="submission" date="2020-06" db="EMBL/GenBank/DDBJ databases">
        <authorList>
            <person name="Li T."/>
            <person name="Hu X."/>
            <person name="Zhang T."/>
            <person name="Song X."/>
            <person name="Zhang H."/>
            <person name="Dai N."/>
            <person name="Sheng W."/>
            <person name="Hou X."/>
            <person name="Wei L."/>
        </authorList>
    </citation>
    <scope>NUCLEOTIDE SEQUENCE</scope>
    <source>
        <strain evidence="9">G02</strain>
        <tissue evidence="9">Leaf</tissue>
    </source>
</reference>
<dbReference type="Pfam" id="PF01490">
    <property type="entry name" value="Aa_trans"/>
    <property type="match status" value="2"/>
</dbReference>
<name>A0AAW2KH60_SESRA</name>
<evidence type="ECO:0000256" key="5">
    <source>
        <dbReference type="ARBA" id="ARBA00022989"/>
    </source>
</evidence>
<evidence type="ECO:0000256" key="7">
    <source>
        <dbReference type="SAM" id="Phobius"/>
    </source>
</evidence>
<dbReference type="InterPro" id="IPR013057">
    <property type="entry name" value="AA_transpt_TM"/>
</dbReference>
<sequence length="432" mass="48143">MGARDANEPIPLLQLGVPSQAADDFPDSDHLVNSHPARTGNTWTAVAHIITGVIGSGVLSLAWSMAQLGWIWGPLLMVFFAAVTLVSTFLSAIATDLQTLTMYVRFERIWHCRKEECLDMWAAHTDESLWDRSCVYYHYRYLHEIPDFHSMEWLSVIAAIMSFAYSSIGLGLGAAKVIGNKVIEGSSYGVPTSTAIQKMWQVSQAVGDIAFAFPYCIIVLEIQDTLKSPPSERQTMKKASVISVGITTFFYLSCGGFGYAAFGDQTPGDILTGFSNYGPYWLINFANACVVLHLIGGYQVYSQPLFAVVDKWLTDQFPRSSFVNRNYTVKLPSVPALSLNLERLCFRTAYVASTTGVAMIFPYFNQVLGVLGTINFWPLSIYFPVEMWLRQKNIGPWTTKWILFRSFGILCFLLNMFILAGSIQGIMAARFS</sequence>
<comment type="subcellular location">
    <subcellularLocation>
        <location evidence="1">Membrane</location>
    </subcellularLocation>
</comment>
<feature type="transmembrane region" description="Helical" evidence="7">
    <location>
        <begin position="401"/>
        <end position="427"/>
    </location>
</feature>
<feature type="transmembrane region" description="Helical" evidence="7">
    <location>
        <begin position="370"/>
        <end position="389"/>
    </location>
</feature>